<reference evidence="3" key="1">
    <citation type="submission" date="2022-08" db="EMBL/GenBank/DDBJ databases">
        <authorList>
            <person name="Gutierrez-Valencia J."/>
        </authorList>
    </citation>
    <scope>NUCLEOTIDE SEQUENCE</scope>
</reference>
<feature type="domain" description="F-box" evidence="1">
    <location>
        <begin position="37"/>
        <end position="78"/>
    </location>
</feature>
<dbReference type="SUPFAM" id="SSF81383">
    <property type="entry name" value="F-box domain"/>
    <property type="match status" value="1"/>
</dbReference>
<dbReference type="EMBL" id="CAMGYJ010000008">
    <property type="protein sequence ID" value="CAI0453564.1"/>
    <property type="molecule type" value="Genomic_DNA"/>
</dbReference>
<dbReference type="InterPro" id="IPR056592">
    <property type="entry name" value="Beta-prop_At3g26010-like"/>
</dbReference>
<proteinExistence type="predicted"/>
<organism evidence="3 4">
    <name type="scientific">Linum tenue</name>
    <dbReference type="NCBI Taxonomy" id="586396"/>
    <lineage>
        <taxon>Eukaryota</taxon>
        <taxon>Viridiplantae</taxon>
        <taxon>Streptophyta</taxon>
        <taxon>Embryophyta</taxon>
        <taxon>Tracheophyta</taxon>
        <taxon>Spermatophyta</taxon>
        <taxon>Magnoliopsida</taxon>
        <taxon>eudicotyledons</taxon>
        <taxon>Gunneridae</taxon>
        <taxon>Pentapetalae</taxon>
        <taxon>rosids</taxon>
        <taxon>fabids</taxon>
        <taxon>Malpighiales</taxon>
        <taxon>Linaceae</taxon>
        <taxon>Linum</taxon>
    </lineage>
</organism>
<dbReference type="Proteomes" id="UP001154282">
    <property type="component" value="Unassembled WGS sequence"/>
</dbReference>
<evidence type="ECO:0000313" key="3">
    <source>
        <dbReference type="EMBL" id="CAI0453564.1"/>
    </source>
</evidence>
<dbReference type="InterPro" id="IPR036047">
    <property type="entry name" value="F-box-like_dom_sf"/>
</dbReference>
<evidence type="ECO:0000259" key="2">
    <source>
        <dbReference type="Pfam" id="PF24750"/>
    </source>
</evidence>
<dbReference type="Gene3D" id="1.20.1280.50">
    <property type="match status" value="1"/>
</dbReference>
<evidence type="ECO:0008006" key="5">
    <source>
        <dbReference type="Google" id="ProtNLM"/>
    </source>
</evidence>
<dbReference type="PANTHER" id="PTHR35546">
    <property type="entry name" value="F-BOX PROTEIN INTERACTION DOMAIN PROTEIN-RELATED"/>
    <property type="match status" value="1"/>
</dbReference>
<dbReference type="Pfam" id="PF24750">
    <property type="entry name" value="b-prop_At3g26010-like"/>
    <property type="match status" value="1"/>
</dbReference>
<comment type="caution">
    <text evidence="3">The sequence shown here is derived from an EMBL/GenBank/DDBJ whole genome shotgun (WGS) entry which is preliminary data.</text>
</comment>
<keyword evidence="4" id="KW-1185">Reference proteome</keyword>
<sequence length="457" mass="51710">MTSRHLRRIAAAGDLLHPATKRRRTCSRKGDPPSAISKLGDDLFVELLVRLPDARSAFRCKSVCKRWSSLISSPSFRRRFVSHHQNQGDDDSDYEPPLLPSDDAQSILSFIPVPEEIRWRFSVFSSFSDLVLCGFEALTTVESYPELARLFFVCNPFTKQWVALPLAPERPGAVSISAKSLVCQPRSSNDGSDEYRFRVVRVSGAMDSAKVDLFCSESGEWMEDVVAIDRSSRMIAGNVLSWWEGKLFWRTQDFEQLAAWDPFSPDAPPTSIASVPLRSSSEVWTLQGTLFMVFASSHFRPGRSGGYLLTVWRWGEEEGRGPQNWRILCGENLDVMLRSSREEFPDLEMIDVLALHPSNPEIVFLECRCPQVRRSLVFSCNLKAKELKFFADEVRGSRWKVFQPRFTCWPTPIPSYEKLQGVYDGSYSCFLQSNNNESATPPVTGKFTCTSMSLAGF</sequence>
<gene>
    <name evidence="3" type="ORF">LITE_LOCUS31636</name>
</gene>
<dbReference type="PANTHER" id="PTHR35546:SF128">
    <property type="entry name" value="F-BOX ASSOCIATED DOMAIN-CONTAINING PROTEIN"/>
    <property type="match status" value="1"/>
</dbReference>
<dbReference type="InterPro" id="IPR055290">
    <property type="entry name" value="At3g26010-like"/>
</dbReference>
<evidence type="ECO:0000313" key="4">
    <source>
        <dbReference type="Proteomes" id="UP001154282"/>
    </source>
</evidence>
<feature type="domain" description="F-box protein At3g26010-like beta-propeller" evidence="2">
    <location>
        <begin position="106"/>
        <end position="395"/>
    </location>
</feature>
<dbReference type="InterPro" id="IPR001810">
    <property type="entry name" value="F-box_dom"/>
</dbReference>
<evidence type="ECO:0000259" key="1">
    <source>
        <dbReference type="Pfam" id="PF00646"/>
    </source>
</evidence>
<accession>A0AAV0N4X0</accession>
<name>A0AAV0N4X0_9ROSI</name>
<dbReference type="CDD" id="cd22157">
    <property type="entry name" value="F-box_AtFBW1-like"/>
    <property type="match status" value="1"/>
</dbReference>
<dbReference type="AlphaFoldDB" id="A0AAV0N4X0"/>
<dbReference type="Pfam" id="PF00646">
    <property type="entry name" value="F-box"/>
    <property type="match status" value="1"/>
</dbReference>
<protein>
    <recommendedName>
        <fullName evidence="5">F-box domain-containing protein</fullName>
    </recommendedName>
</protein>